<feature type="domain" description="LicD/FKTN/FKRP nucleotidyltransferase" evidence="1">
    <location>
        <begin position="63"/>
        <end position="108"/>
    </location>
</feature>
<sequence>MLQWLKRSLASALGDKKDIIKKLPIIKTLNNKANTELDSRRSSLLRENFQEVLKIIYNSQLNKYDLWLDFGTLLGFYRENDFINHDLDMDFGIIINDYDDFLEKEKYLIKKGFSRTKEFYYKNRLVELSYSYKGLNVDFIVYRRKADVIESDTIFFMTNALGKPTRYEVYNYSLPFSELEEHNFKAVEIKVPNNAREYLSKLYGEDFEVPNTNYNWKENPIYKRVSSEEANVILL</sequence>
<proteinExistence type="predicted"/>
<reference evidence="2 3" key="1">
    <citation type="submission" date="2019-11" db="EMBL/GenBank/DDBJ databases">
        <title>FDA dAtabase for Regulatory Grade micrObial Sequences (FDA-ARGOS): Supporting development and validation of Infectious Disease Dx tests.</title>
        <authorList>
            <person name="Turner S."/>
            <person name="Byrd R."/>
            <person name="Tallon L."/>
            <person name="Sadzewicz L."/>
            <person name="Vavikolanu K."/>
            <person name="Mehta A."/>
            <person name="Aluvathingal J."/>
            <person name="Nadendla S."/>
            <person name="Myers T."/>
            <person name="Yan Y."/>
            <person name="Sichtig H."/>
        </authorList>
    </citation>
    <scope>NUCLEOTIDE SEQUENCE [LARGE SCALE GENOMIC DNA]</scope>
    <source>
        <strain evidence="2 3">FDAARGOS_741</strain>
    </source>
</reference>
<evidence type="ECO:0000313" key="3">
    <source>
        <dbReference type="Proteomes" id="UP000425411"/>
    </source>
</evidence>
<dbReference type="Proteomes" id="UP000425411">
    <property type="component" value="Chromosome"/>
</dbReference>
<dbReference type="GO" id="GO:0009100">
    <property type="term" value="P:glycoprotein metabolic process"/>
    <property type="evidence" value="ECO:0007669"/>
    <property type="project" value="UniProtKB-ARBA"/>
</dbReference>
<organism evidence="2 3">
    <name type="scientific">Gemella morbillorum</name>
    <dbReference type="NCBI Taxonomy" id="29391"/>
    <lineage>
        <taxon>Bacteria</taxon>
        <taxon>Bacillati</taxon>
        <taxon>Bacillota</taxon>
        <taxon>Bacilli</taxon>
        <taxon>Bacillales</taxon>
        <taxon>Gemellaceae</taxon>
        <taxon>Gemella</taxon>
    </lineage>
</organism>
<keyword evidence="3" id="KW-1185">Reference proteome</keyword>
<dbReference type="AlphaFoldDB" id="A0AAP9HCZ2"/>
<gene>
    <name evidence="2" type="ORF">FOC49_03680</name>
</gene>
<name>A0AAP9HCZ2_9BACL</name>
<dbReference type="Pfam" id="PF04991">
    <property type="entry name" value="LicD"/>
    <property type="match status" value="1"/>
</dbReference>
<dbReference type="RefSeq" id="WP_004633949.1">
    <property type="nucleotide sequence ID" value="NZ_CAXSSU010000004.1"/>
</dbReference>
<dbReference type="PANTHER" id="PTHR43404">
    <property type="entry name" value="LIPOPOLYSACCHARIDE CHOLINEPHOSPHOTRANSFERASE LICD"/>
    <property type="match status" value="1"/>
</dbReference>
<dbReference type="InterPro" id="IPR007074">
    <property type="entry name" value="LicD/FKTN/FKRP_NTP_transf"/>
</dbReference>
<dbReference type="EMBL" id="CP046314">
    <property type="protein sequence ID" value="QGS09032.1"/>
    <property type="molecule type" value="Genomic_DNA"/>
</dbReference>
<dbReference type="PANTHER" id="PTHR43404:SF1">
    <property type="entry name" value="MNN4P"/>
    <property type="match status" value="1"/>
</dbReference>
<protein>
    <submittedName>
        <fullName evidence="2">Phosphate ABC transporter permease</fullName>
    </submittedName>
</protein>
<dbReference type="InterPro" id="IPR052942">
    <property type="entry name" value="LPS_cholinephosphotransferase"/>
</dbReference>
<accession>A0AAP9HCZ2</accession>
<evidence type="ECO:0000259" key="1">
    <source>
        <dbReference type="Pfam" id="PF04991"/>
    </source>
</evidence>
<evidence type="ECO:0000313" key="2">
    <source>
        <dbReference type="EMBL" id="QGS09032.1"/>
    </source>
</evidence>